<gene>
    <name evidence="2" type="ORF">U27_00395</name>
</gene>
<protein>
    <submittedName>
        <fullName evidence="2">Uncharacterized protein</fullName>
    </submittedName>
</protein>
<evidence type="ECO:0000256" key="1">
    <source>
        <dbReference type="SAM" id="MobiDB-lite"/>
    </source>
</evidence>
<reference evidence="2" key="1">
    <citation type="journal article" date="2015" name="PeerJ">
        <title>First genomic representation of candidate bacterial phylum KSB3 points to enhanced environmental sensing as a trigger of wastewater bulking.</title>
        <authorList>
            <person name="Sekiguchi Y."/>
            <person name="Ohashi A."/>
            <person name="Parks D.H."/>
            <person name="Yamauchi T."/>
            <person name="Tyson G.W."/>
            <person name="Hugenholtz P."/>
        </authorList>
    </citation>
    <scope>NUCLEOTIDE SEQUENCE [LARGE SCALE GENOMIC DNA]</scope>
</reference>
<evidence type="ECO:0000313" key="2">
    <source>
        <dbReference type="EMBL" id="GAK60498.1"/>
    </source>
</evidence>
<organism evidence="2">
    <name type="scientific">Vecturithrix granuli</name>
    <dbReference type="NCBI Taxonomy" id="1499967"/>
    <lineage>
        <taxon>Bacteria</taxon>
        <taxon>Candidatus Moduliflexota</taxon>
        <taxon>Candidatus Vecturitrichia</taxon>
        <taxon>Candidatus Vecturitrichales</taxon>
        <taxon>Candidatus Vecturitrichaceae</taxon>
        <taxon>Candidatus Vecturithrix</taxon>
    </lineage>
</organism>
<name>A0A081C7E3_VECG1</name>
<accession>A0A081C7E3</accession>
<feature type="compositionally biased region" description="Basic residues" evidence="1">
    <location>
        <begin position="57"/>
        <end position="73"/>
    </location>
</feature>
<sequence>MWEDPIIKELHAMRAAHAEQFKYDIDAMFQELHEKERQSGVHYVSYAPKHLNSGKKAATRRRLPNKKHKKVLA</sequence>
<proteinExistence type="predicted"/>
<feature type="region of interest" description="Disordered" evidence="1">
    <location>
        <begin position="45"/>
        <end position="73"/>
    </location>
</feature>
<dbReference type="Proteomes" id="UP000030661">
    <property type="component" value="Unassembled WGS sequence"/>
</dbReference>
<keyword evidence="3" id="KW-1185">Reference proteome</keyword>
<dbReference type="STRING" id="1499967.U27_00395"/>
<dbReference type="EMBL" id="DF820473">
    <property type="protein sequence ID" value="GAK60498.1"/>
    <property type="molecule type" value="Genomic_DNA"/>
</dbReference>
<dbReference type="AlphaFoldDB" id="A0A081C7E3"/>
<evidence type="ECO:0000313" key="3">
    <source>
        <dbReference type="Proteomes" id="UP000030661"/>
    </source>
</evidence>
<dbReference type="HOGENOM" id="CLU_200990_0_0_0"/>